<evidence type="ECO:0000313" key="2">
    <source>
        <dbReference type="Proteomes" id="UP000236743"/>
    </source>
</evidence>
<keyword evidence="2" id="KW-1185">Reference proteome</keyword>
<reference evidence="1 2" key="1">
    <citation type="submission" date="2016-10" db="EMBL/GenBank/DDBJ databases">
        <authorList>
            <person name="de Groot N.N."/>
        </authorList>
    </citation>
    <scope>NUCLEOTIDE SEQUENCE [LARGE SCALE GENOMIC DNA]</scope>
    <source>
        <strain evidence="1 2">DSM 26656</strain>
    </source>
</reference>
<evidence type="ECO:0000313" key="1">
    <source>
        <dbReference type="EMBL" id="SEF83965.1"/>
    </source>
</evidence>
<name>A0A1H5V9A8_9HYPH</name>
<gene>
    <name evidence="1" type="ORF">SAMN04488115_102216</name>
</gene>
<proteinExistence type="predicted"/>
<sequence>MVGESAPVSPEDRLYGRQIVERRRLHSIRTAALETRLHPKRLRRILAVSGTIRPDHGGLSDDRVLFSAPDAEEILLKAKHAISGREAETYLNAGRVHTKLLASEGLIRPFANPGSEGLRDAAYDTRELDAFLALLTARAEIVTGHAKPICRIPEASKSSNCSAAEIVRAILNGDLKWVGRIAGETGYMSVLVDVGEVRKLVRGEHGNWLPLYVVQSSLKTTFAVVESLIRSGILPSERAISPMNRCPYTAVQSQDLAAFREKYGSLNELAAEKRMHFIRFKKEMTARGIEPAMGKPTIPATFYRRADIPSDL</sequence>
<dbReference type="EMBL" id="FNUY01000002">
    <property type="protein sequence ID" value="SEF83965.1"/>
    <property type="molecule type" value="Genomic_DNA"/>
</dbReference>
<protein>
    <submittedName>
        <fullName evidence="1">Uncharacterized protein</fullName>
    </submittedName>
</protein>
<organism evidence="1 2">
    <name type="scientific">Bosea lathyri</name>
    <dbReference type="NCBI Taxonomy" id="1036778"/>
    <lineage>
        <taxon>Bacteria</taxon>
        <taxon>Pseudomonadati</taxon>
        <taxon>Pseudomonadota</taxon>
        <taxon>Alphaproteobacteria</taxon>
        <taxon>Hyphomicrobiales</taxon>
        <taxon>Boseaceae</taxon>
        <taxon>Bosea</taxon>
    </lineage>
</organism>
<dbReference type="Proteomes" id="UP000236743">
    <property type="component" value="Unassembled WGS sequence"/>
</dbReference>
<dbReference type="AlphaFoldDB" id="A0A1H5V9A8"/>
<accession>A0A1H5V9A8</accession>